<name>A0A8J2RUV2_9CRUS</name>
<keyword evidence="5" id="KW-1133">Transmembrane helix</keyword>
<dbReference type="Pfam" id="PF04821">
    <property type="entry name" value="TIMELESS"/>
    <property type="match status" value="1"/>
</dbReference>
<comment type="caution">
    <text evidence="8">The sequence shown here is derived from an EMBL/GenBank/DDBJ whole genome shotgun (WGS) entry which is preliminary data.</text>
</comment>
<evidence type="ECO:0000256" key="5">
    <source>
        <dbReference type="SAM" id="Phobius"/>
    </source>
</evidence>
<feature type="transmembrane region" description="Helical" evidence="5">
    <location>
        <begin position="1204"/>
        <end position="1231"/>
    </location>
</feature>
<evidence type="ECO:0000259" key="7">
    <source>
        <dbReference type="Pfam" id="PF05029"/>
    </source>
</evidence>
<organism evidence="8 9">
    <name type="scientific">Daphnia galeata</name>
    <dbReference type="NCBI Taxonomy" id="27404"/>
    <lineage>
        <taxon>Eukaryota</taxon>
        <taxon>Metazoa</taxon>
        <taxon>Ecdysozoa</taxon>
        <taxon>Arthropoda</taxon>
        <taxon>Crustacea</taxon>
        <taxon>Branchiopoda</taxon>
        <taxon>Diplostraca</taxon>
        <taxon>Cladocera</taxon>
        <taxon>Anomopoda</taxon>
        <taxon>Daphniidae</taxon>
        <taxon>Daphnia</taxon>
    </lineage>
</organism>
<feature type="domain" description="Timeless C-terminal" evidence="7">
    <location>
        <begin position="715"/>
        <end position="816"/>
    </location>
</feature>
<keyword evidence="5" id="KW-0812">Transmembrane</keyword>
<accession>A0A8J2RUV2</accession>
<dbReference type="PANTHER" id="PTHR22940:SF5">
    <property type="entry name" value="PROTEIN TIMELESS"/>
    <property type="match status" value="1"/>
</dbReference>
<feature type="region of interest" description="Disordered" evidence="4">
    <location>
        <begin position="1383"/>
        <end position="1407"/>
    </location>
</feature>
<gene>
    <name evidence="8" type="ORF">DGAL_LOCUS14745</name>
</gene>
<dbReference type="GO" id="GO:0009649">
    <property type="term" value="P:entrainment of circadian clock"/>
    <property type="evidence" value="ECO:0007669"/>
    <property type="project" value="TreeGrafter"/>
</dbReference>
<evidence type="ECO:0000313" key="9">
    <source>
        <dbReference type="Proteomes" id="UP000789390"/>
    </source>
</evidence>
<feature type="compositionally biased region" description="Polar residues" evidence="4">
    <location>
        <begin position="855"/>
        <end position="868"/>
    </location>
</feature>
<dbReference type="InterPro" id="IPR006906">
    <property type="entry name" value="Timeless_N"/>
</dbReference>
<evidence type="ECO:0000256" key="4">
    <source>
        <dbReference type="SAM" id="MobiDB-lite"/>
    </source>
</evidence>
<proteinExistence type="inferred from homology"/>
<dbReference type="PANTHER" id="PTHR22940">
    <property type="entry name" value="TIMEOUT/TIMELESS-2"/>
    <property type="match status" value="1"/>
</dbReference>
<feature type="transmembrane region" description="Helical" evidence="5">
    <location>
        <begin position="1028"/>
        <end position="1051"/>
    </location>
</feature>
<feature type="transmembrane region" description="Helical" evidence="5">
    <location>
        <begin position="1178"/>
        <end position="1197"/>
    </location>
</feature>
<dbReference type="Pfam" id="PF05029">
    <property type="entry name" value="TIMELESS_C"/>
    <property type="match status" value="1"/>
</dbReference>
<keyword evidence="3" id="KW-0539">Nucleus</keyword>
<dbReference type="GO" id="GO:0048511">
    <property type="term" value="P:rhythmic process"/>
    <property type="evidence" value="ECO:0007669"/>
    <property type="project" value="UniProtKB-KW"/>
</dbReference>
<evidence type="ECO:0000256" key="1">
    <source>
        <dbReference type="ARBA" id="ARBA00004123"/>
    </source>
</evidence>
<dbReference type="GO" id="GO:0006281">
    <property type="term" value="P:DNA repair"/>
    <property type="evidence" value="ECO:0007669"/>
    <property type="project" value="TreeGrafter"/>
</dbReference>
<evidence type="ECO:0000256" key="3">
    <source>
        <dbReference type="ARBA" id="ARBA00023242"/>
    </source>
</evidence>
<dbReference type="InterPro" id="IPR044998">
    <property type="entry name" value="Timeless"/>
</dbReference>
<comment type="subcellular location">
    <subcellularLocation>
        <location evidence="1">Nucleus</location>
    </subcellularLocation>
</comment>
<dbReference type="InterPro" id="IPR007725">
    <property type="entry name" value="TIMELESS_C"/>
</dbReference>
<comment type="similarity">
    <text evidence="2">Belongs to the timeless family.</text>
</comment>
<keyword evidence="9" id="KW-1185">Reference proteome</keyword>
<feature type="region of interest" description="Disordered" evidence="4">
    <location>
        <begin position="851"/>
        <end position="906"/>
    </location>
</feature>
<feature type="domain" description="Timeless N-terminal" evidence="6">
    <location>
        <begin position="25"/>
        <end position="292"/>
    </location>
</feature>
<dbReference type="GO" id="GO:0031298">
    <property type="term" value="C:replication fork protection complex"/>
    <property type="evidence" value="ECO:0007669"/>
    <property type="project" value="TreeGrafter"/>
</dbReference>
<dbReference type="OrthoDB" id="6429365at2759"/>
<keyword evidence="5" id="KW-0472">Membrane</keyword>
<feature type="transmembrane region" description="Helical" evidence="5">
    <location>
        <begin position="1152"/>
        <end position="1172"/>
    </location>
</feature>
<reference evidence="8" key="1">
    <citation type="submission" date="2021-11" db="EMBL/GenBank/DDBJ databases">
        <authorList>
            <person name="Schell T."/>
        </authorList>
    </citation>
    <scope>NUCLEOTIDE SEQUENCE</scope>
    <source>
        <strain evidence="8">M5</strain>
    </source>
</reference>
<dbReference type="GO" id="GO:0003677">
    <property type="term" value="F:DNA binding"/>
    <property type="evidence" value="ECO:0007669"/>
    <property type="project" value="TreeGrafter"/>
</dbReference>
<dbReference type="Proteomes" id="UP000789390">
    <property type="component" value="Unassembled WGS sequence"/>
</dbReference>
<protein>
    <submittedName>
        <fullName evidence="8">Uncharacterized protein</fullName>
    </submittedName>
</protein>
<feature type="compositionally biased region" description="Polar residues" evidence="4">
    <location>
        <begin position="295"/>
        <end position="305"/>
    </location>
</feature>
<feature type="compositionally biased region" description="Acidic residues" evidence="4">
    <location>
        <begin position="894"/>
        <end position="903"/>
    </location>
</feature>
<feature type="region of interest" description="Disordered" evidence="4">
    <location>
        <begin position="282"/>
        <end position="305"/>
    </location>
</feature>
<evidence type="ECO:0000256" key="2">
    <source>
        <dbReference type="ARBA" id="ARBA00008174"/>
    </source>
</evidence>
<sequence length="1407" mass="157636">MEWMKLSGNIPSLSLISLGTFYNNKYYVSNECLNCLREINAKLIDKGPHTYPLRRALIFMDIFNKNLIPILIHVDQPNIIRSTIKLLVQMTLPVGCLVSGETAVNQRNATPSESRVFVHELSQFLYNAKETFALNPLATRSIFEHLNCLLANVPQRPLSKDDCESVSYFLLLIRNIVHAPERYTQSSAPVGENTTSAVQHQPAKAINNESSTVGYWQQRRLLWDLFSQGFDLLLIDLLNCSPKDEWVVTIAQLITLIFKDHSAEKIQNLLLSKPVINNEAVTSLPSSSDDDTDSGHCSQTSSYNSATVTETNDSARFYWTLSDSTGTTPMIKKLKNDNMGATEIQTEIPESGYQKRNKILTSRRHQAIARHIQMKVKIQNYAPSEDEISQFLKEFTVDFLMNGYNTLVAQLYKRLLQHQDALPMFDKSYFFWLISYFLPIASHLEMDIFKQLNDVISVDIISYLTWELARESEEFEMNSPARNSRESVDQQLGLRRMHLGLKAMRECLQTLEAHFSRITIHQGGDGCGSVCEDTKNVYKLRNGLADANDLRQLLLLQLRQFNPRIQSKKYLCDVITTNQLLLQTLERATKQSPSDFKTNFDFHQHMKQFCSKTTLRRYGLALQDFKTNDLFVNDCIFTLLHHVGINLGHADLLCDPVCEEWNDLIELAINKFMSHYEANGCQAMKSADQVVPLSGEFKNPANPALLQPHIKIESLLDQLVKSGFRKQLDWIQSLLLTACSARLGTYAGQEFRHAMICLSLKMNVSCPIVPWTELEASALRSPLFLCLLHRVGLFPNSRRSFLYPRIPHKWSSDILYSVALLFGPVHQERVDFVLSRVTKINLLLFADSKMDQHSDNQPSQQQENSASYNGDELTSVESSMKRSDSLEVQKHDSSDDDEMEDSESSARLTILSGTTPVLRVPLNWSVHPDMGRQLSNDGEETFRMGSIRYVYATIRNMNLAPESTTKCQAEFHSKFLLTCSIVNILIFPLCVGLEVGNPLIGQGVWGSITFIVTGLLGFSTSYKPKNSLIISTVVFSALSIFFAVISAIITIERAQFRNCTHVQNQSICYCHGNPIMLTITNIVSLVNNIIINVMLSKIICKCCTGSVVSTSVPIVAVQNPPVNPQQLTPAIKMNLAPESTPKSQAKFHSKFLLAYSIVNILIFPLCVGLEIGNPLAGQGVWGSITFILTGLLGFSTSYKPKNSLIISTVVFSVFSISFAVISASITISGGFRHCIPIPNKPVCTDEGFLRQCTSISGQDCYYRVNPIVLTIANIVSLINNIIVTVLLSKIICKCCAGSVVSTSVPIVTVHNPPVNPQQLTPAMWTVSPSGHQQQIQSYPVVVYSAFQQQPIPPMPHQQGNQWPDHPSAPTRTLLRDNTDPVTNLIMNSPPPYSTLPNGCSLEPHPKK</sequence>
<feature type="transmembrane region" description="Helical" evidence="5">
    <location>
        <begin position="1003"/>
        <end position="1022"/>
    </location>
</feature>
<feature type="compositionally biased region" description="Basic and acidic residues" evidence="4">
    <location>
        <begin position="879"/>
        <end position="893"/>
    </location>
</feature>
<evidence type="ECO:0000313" key="8">
    <source>
        <dbReference type="EMBL" id="CAH0111132.1"/>
    </source>
</evidence>
<dbReference type="EMBL" id="CAKKLH010000310">
    <property type="protein sequence ID" value="CAH0111132.1"/>
    <property type="molecule type" value="Genomic_DNA"/>
</dbReference>
<dbReference type="GO" id="GO:0000076">
    <property type="term" value="P:DNA replication checkpoint signaling"/>
    <property type="evidence" value="ECO:0007669"/>
    <property type="project" value="TreeGrafter"/>
</dbReference>
<evidence type="ECO:0000259" key="6">
    <source>
        <dbReference type="Pfam" id="PF04821"/>
    </source>
</evidence>
<dbReference type="GO" id="GO:0043111">
    <property type="term" value="P:replication fork arrest"/>
    <property type="evidence" value="ECO:0007669"/>
    <property type="project" value="TreeGrafter"/>
</dbReference>